<gene>
    <name evidence="7" type="ORF">BC739_009230</name>
</gene>
<protein>
    <submittedName>
        <fullName evidence="7">MFS family permease</fullName>
    </submittedName>
</protein>
<dbReference type="InterPro" id="IPR036259">
    <property type="entry name" value="MFS_trans_sf"/>
</dbReference>
<feature type="transmembrane region" description="Helical" evidence="5">
    <location>
        <begin position="181"/>
        <end position="200"/>
    </location>
</feature>
<dbReference type="CDD" id="cd17370">
    <property type="entry name" value="MFS_MJ1317_like"/>
    <property type="match status" value="1"/>
</dbReference>
<dbReference type="PANTHER" id="PTHR23518">
    <property type="entry name" value="C-METHYLTRANSFERASE"/>
    <property type="match status" value="1"/>
</dbReference>
<evidence type="ECO:0000256" key="4">
    <source>
        <dbReference type="ARBA" id="ARBA00023136"/>
    </source>
</evidence>
<feature type="transmembrane region" description="Helical" evidence="5">
    <location>
        <begin position="287"/>
        <end position="308"/>
    </location>
</feature>
<evidence type="ECO:0000256" key="5">
    <source>
        <dbReference type="SAM" id="Phobius"/>
    </source>
</evidence>
<sequence length="399" mass="41312">MYLASTRSPVSGRGGGQVARTVFALGLVSLITDVSSEMVSSVLPLYLVLGLGLSPWQFGFLDGVYSGVTALVRVLGGHLADRFGRLKLVAGVGYALSAVSKLGLLAAGASPVALGAVLAVDRTGKGVRTAPRDALISLSSKPESLGRAFGVHRAMDTAGALLGPLVAMGVLWVAVGRYDAVFVVSFCFAALGVLALVVTVRDHEPGQARPAPRVLLSLLRHKGLRRICACAALLGLVTISDSFLYLLLQRRWELAATYFPLLAMGTSVSYLLLAVPLGRLADRIGRWPVFLGGHLALLAALLLALGPWAGWPVLLLHGAFYAASDGVLMAATSPLLPESQRASGMAVVQTVQAAARSASSVLFGAAWTVWGPEVALAVIAVALAAAVGVTAVLRPVRGQ</sequence>
<proteinExistence type="predicted"/>
<reference evidence="7 8" key="1">
    <citation type="submission" date="2020-08" db="EMBL/GenBank/DDBJ databases">
        <title>Genomic Encyclopedia of Archaeal and Bacterial Type Strains, Phase II (KMG-II): from individual species to whole genera.</title>
        <authorList>
            <person name="Goeker M."/>
        </authorList>
    </citation>
    <scope>NUCLEOTIDE SEQUENCE [LARGE SCALE GENOMIC DNA]</scope>
    <source>
        <strain evidence="7 8">DSM 43850</strain>
    </source>
</reference>
<comment type="caution">
    <text evidence="7">The sequence shown here is derived from an EMBL/GenBank/DDBJ whole genome shotgun (WGS) entry which is preliminary data.</text>
</comment>
<evidence type="ECO:0000259" key="6">
    <source>
        <dbReference type="PROSITE" id="PS50850"/>
    </source>
</evidence>
<name>A0ABR6BZB2_9PSEU</name>
<feature type="transmembrane region" description="Helical" evidence="5">
    <location>
        <begin position="157"/>
        <end position="175"/>
    </location>
</feature>
<dbReference type="RefSeq" id="WP_025357167.1">
    <property type="nucleotide sequence ID" value="NZ_BAAABQ010000027.1"/>
</dbReference>
<dbReference type="PROSITE" id="PS50850">
    <property type="entry name" value="MFS"/>
    <property type="match status" value="1"/>
</dbReference>
<dbReference type="Proteomes" id="UP000517916">
    <property type="component" value="Unassembled WGS sequence"/>
</dbReference>
<dbReference type="InterPro" id="IPR020846">
    <property type="entry name" value="MFS_dom"/>
</dbReference>
<feature type="transmembrane region" description="Helical" evidence="5">
    <location>
        <begin position="227"/>
        <end position="248"/>
    </location>
</feature>
<comment type="subcellular location">
    <subcellularLocation>
        <location evidence="1">Cell membrane</location>
        <topology evidence="1">Multi-pass membrane protein</topology>
    </subcellularLocation>
</comment>
<keyword evidence="8" id="KW-1185">Reference proteome</keyword>
<evidence type="ECO:0000313" key="8">
    <source>
        <dbReference type="Proteomes" id="UP000517916"/>
    </source>
</evidence>
<feature type="transmembrane region" description="Helical" evidence="5">
    <location>
        <begin position="254"/>
        <end position="275"/>
    </location>
</feature>
<dbReference type="PANTHER" id="PTHR23518:SF2">
    <property type="entry name" value="MAJOR FACILITATOR SUPERFAMILY TRANSPORTER"/>
    <property type="match status" value="1"/>
</dbReference>
<evidence type="ECO:0000256" key="3">
    <source>
        <dbReference type="ARBA" id="ARBA00022989"/>
    </source>
</evidence>
<dbReference type="EMBL" id="JACJID010000010">
    <property type="protein sequence ID" value="MBA8931971.1"/>
    <property type="molecule type" value="Genomic_DNA"/>
</dbReference>
<feature type="domain" description="Major facilitator superfamily (MFS) profile" evidence="6">
    <location>
        <begin position="21"/>
        <end position="398"/>
    </location>
</feature>
<dbReference type="InterPro" id="IPR011701">
    <property type="entry name" value="MFS"/>
</dbReference>
<accession>A0ABR6BZB2</accession>
<evidence type="ECO:0000256" key="2">
    <source>
        <dbReference type="ARBA" id="ARBA00022692"/>
    </source>
</evidence>
<keyword evidence="3 5" id="KW-1133">Transmembrane helix</keyword>
<keyword evidence="2 5" id="KW-0812">Transmembrane</keyword>
<dbReference type="Pfam" id="PF07690">
    <property type="entry name" value="MFS_1"/>
    <property type="match status" value="1"/>
</dbReference>
<feature type="transmembrane region" description="Helical" evidence="5">
    <location>
        <begin position="374"/>
        <end position="393"/>
    </location>
</feature>
<dbReference type="Gene3D" id="1.20.1250.20">
    <property type="entry name" value="MFS general substrate transporter like domains"/>
    <property type="match status" value="2"/>
</dbReference>
<keyword evidence="4 5" id="KW-0472">Membrane</keyword>
<evidence type="ECO:0000313" key="7">
    <source>
        <dbReference type="EMBL" id="MBA8931971.1"/>
    </source>
</evidence>
<dbReference type="SUPFAM" id="SSF103473">
    <property type="entry name" value="MFS general substrate transporter"/>
    <property type="match status" value="1"/>
</dbReference>
<evidence type="ECO:0000256" key="1">
    <source>
        <dbReference type="ARBA" id="ARBA00004651"/>
    </source>
</evidence>
<organism evidence="7 8">
    <name type="scientific">Kutzneria viridogrisea</name>
    <dbReference type="NCBI Taxonomy" id="47990"/>
    <lineage>
        <taxon>Bacteria</taxon>
        <taxon>Bacillati</taxon>
        <taxon>Actinomycetota</taxon>
        <taxon>Actinomycetes</taxon>
        <taxon>Pseudonocardiales</taxon>
        <taxon>Pseudonocardiaceae</taxon>
        <taxon>Kutzneria</taxon>
    </lineage>
</organism>